<evidence type="ECO:0000256" key="16">
    <source>
        <dbReference type="ARBA" id="ARBA00023170"/>
    </source>
</evidence>
<evidence type="ECO:0000256" key="1">
    <source>
        <dbReference type="ARBA" id="ARBA00004251"/>
    </source>
</evidence>
<evidence type="ECO:0000256" key="18">
    <source>
        <dbReference type="ARBA" id="ARBA00047899"/>
    </source>
</evidence>
<keyword evidence="7 22" id="KW-0812">Transmembrane</keyword>
<dbReference type="FunFam" id="1.10.510.10:FF:000227">
    <property type="entry name" value="Serine/threonine-protein kinase"/>
    <property type="match status" value="1"/>
</dbReference>
<evidence type="ECO:0000256" key="7">
    <source>
        <dbReference type="ARBA" id="ARBA00022692"/>
    </source>
</evidence>
<dbReference type="OrthoDB" id="1668230at2759"/>
<evidence type="ECO:0000256" key="14">
    <source>
        <dbReference type="ARBA" id="ARBA00023136"/>
    </source>
</evidence>
<keyword evidence="10 20" id="KW-0547">Nucleotide-binding</keyword>
<dbReference type="InterPro" id="IPR003609">
    <property type="entry name" value="Pan_app"/>
</dbReference>
<dbReference type="InterPro" id="IPR001480">
    <property type="entry name" value="Bulb-type_lectin_dom"/>
</dbReference>
<dbReference type="PROSITE" id="PS50948">
    <property type="entry name" value="PAN"/>
    <property type="match status" value="1"/>
</dbReference>
<feature type="domain" description="Apple" evidence="26">
    <location>
        <begin position="328"/>
        <end position="406"/>
    </location>
</feature>
<feature type="transmembrane region" description="Helical" evidence="22">
    <location>
        <begin position="419"/>
        <end position="439"/>
    </location>
</feature>
<dbReference type="SMART" id="SM00220">
    <property type="entry name" value="S_TKc"/>
    <property type="match status" value="1"/>
</dbReference>
<dbReference type="InterPro" id="IPR000719">
    <property type="entry name" value="Prot_kinase_dom"/>
</dbReference>
<dbReference type="Gene3D" id="2.90.10.10">
    <property type="entry name" value="Bulb-type lectin domain"/>
    <property type="match status" value="1"/>
</dbReference>
<evidence type="ECO:0000256" key="9">
    <source>
        <dbReference type="ARBA" id="ARBA00022734"/>
    </source>
</evidence>
<keyword evidence="3 20" id="KW-0723">Serine/threonine-protein kinase</keyword>
<dbReference type="PROSITE" id="PS50011">
    <property type="entry name" value="PROTEIN_KINASE_DOM"/>
    <property type="match status" value="1"/>
</dbReference>
<dbReference type="Pfam" id="PF01453">
    <property type="entry name" value="B_lectin"/>
    <property type="match status" value="1"/>
</dbReference>
<evidence type="ECO:0000256" key="22">
    <source>
        <dbReference type="SAM" id="Phobius"/>
    </source>
</evidence>
<dbReference type="CDD" id="cd00028">
    <property type="entry name" value="B_lectin"/>
    <property type="match status" value="1"/>
</dbReference>
<evidence type="ECO:0000313" key="27">
    <source>
        <dbReference type="EMBL" id="PIA36643.1"/>
    </source>
</evidence>
<evidence type="ECO:0000256" key="6">
    <source>
        <dbReference type="ARBA" id="ARBA00022679"/>
    </source>
</evidence>
<evidence type="ECO:0000256" key="5">
    <source>
        <dbReference type="ARBA" id="ARBA00022553"/>
    </source>
</evidence>
<comment type="catalytic activity">
    <reaction evidence="19 20">
        <text>L-seryl-[protein] + ATP = O-phospho-L-seryl-[protein] + ADP + H(+)</text>
        <dbReference type="Rhea" id="RHEA:17989"/>
        <dbReference type="Rhea" id="RHEA-COMP:9863"/>
        <dbReference type="Rhea" id="RHEA-COMP:11604"/>
        <dbReference type="ChEBI" id="CHEBI:15378"/>
        <dbReference type="ChEBI" id="CHEBI:29999"/>
        <dbReference type="ChEBI" id="CHEBI:30616"/>
        <dbReference type="ChEBI" id="CHEBI:83421"/>
        <dbReference type="ChEBI" id="CHEBI:456216"/>
        <dbReference type="EC" id="2.7.11.1"/>
    </reaction>
</comment>
<feature type="domain" description="Protein kinase" evidence="24">
    <location>
        <begin position="472"/>
        <end position="745"/>
    </location>
</feature>
<evidence type="ECO:0000313" key="28">
    <source>
        <dbReference type="Proteomes" id="UP000230069"/>
    </source>
</evidence>
<keyword evidence="12 20" id="KW-0067">ATP-binding</keyword>
<dbReference type="InterPro" id="IPR008271">
    <property type="entry name" value="Ser/Thr_kinase_AS"/>
</dbReference>
<reference evidence="27 28" key="1">
    <citation type="submission" date="2017-09" db="EMBL/GenBank/DDBJ databases">
        <title>WGS assembly of Aquilegia coerulea Goldsmith.</title>
        <authorList>
            <person name="Hodges S."/>
            <person name="Kramer E."/>
            <person name="Nordborg M."/>
            <person name="Tomkins J."/>
            <person name="Borevitz J."/>
            <person name="Derieg N."/>
            <person name="Yan J."/>
            <person name="Mihaltcheva S."/>
            <person name="Hayes R.D."/>
            <person name="Rokhsar D."/>
        </authorList>
    </citation>
    <scope>NUCLEOTIDE SEQUENCE [LARGE SCALE GENOMIC DNA]</scope>
    <source>
        <strain evidence="28">cv. Goldsmith</strain>
    </source>
</reference>
<keyword evidence="13 22" id="KW-1133">Transmembrane helix</keyword>
<comment type="similarity">
    <text evidence="20">Belongs to the protein kinase superfamily. Ser/Thr protein kinase family.</text>
</comment>
<dbReference type="STRING" id="218851.A0A2G5CZE9"/>
<dbReference type="PROSITE" id="PS00108">
    <property type="entry name" value="PROTEIN_KINASE_ST"/>
    <property type="match status" value="1"/>
</dbReference>
<keyword evidence="2" id="KW-1003">Cell membrane</keyword>
<dbReference type="GO" id="GO:0004674">
    <property type="term" value="F:protein serine/threonine kinase activity"/>
    <property type="evidence" value="ECO:0007669"/>
    <property type="project" value="UniProtKB-KW"/>
</dbReference>
<keyword evidence="11 20" id="KW-0418">Kinase</keyword>
<evidence type="ECO:0000256" key="15">
    <source>
        <dbReference type="ARBA" id="ARBA00023157"/>
    </source>
</evidence>
<dbReference type="InterPro" id="IPR017441">
    <property type="entry name" value="Protein_kinase_ATP_BS"/>
</dbReference>
<dbReference type="Pfam" id="PF00954">
    <property type="entry name" value="S_locus_glycop"/>
    <property type="match status" value="1"/>
</dbReference>
<dbReference type="FunFam" id="3.30.200.20:FF:000059">
    <property type="entry name" value="S-receptor-like serine/threonine-protein kinase"/>
    <property type="match status" value="1"/>
</dbReference>
<accession>A0A2G5CZE9</accession>
<evidence type="ECO:0000256" key="8">
    <source>
        <dbReference type="ARBA" id="ARBA00022729"/>
    </source>
</evidence>
<feature type="domain" description="Bulb-type lectin" evidence="25">
    <location>
        <begin position="27"/>
        <end position="147"/>
    </location>
</feature>
<dbReference type="Proteomes" id="UP000230069">
    <property type="component" value="Unassembled WGS sequence"/>
</dbReference>
<evidence type="ECO:0000256" key="11">
    <source>
        <dbReference type="ARBA" id="ARBA00022777"/>
    </source>
</evidence>
<dbReference type="Pfam" id="PF08276">
    <property type="entry name" value="PAN_2"/>
    <property type="match status" value="1"/>
</dbReference>
<keyword evidence="5" id="KW-0597">Phosphoprotein</keyword>
<evidence type="ECO:0000256" key="10">
    <source>
        <dbReference type="ARBA" id="ARBA00022741"/>
    </source>
</evidence>
<keyword evidence="14 22" id="KW-0472">Membrane</keyword>
<feature type="binding site" evidence="21">
    <location>
        <position position="500"/>
    </location>
    <ligand>
        <name>ATP</name>
        <dbReference type="ChEBI" id="CHEBI:30616"/>
    </ligand>
</feature>
<dbReference type="Gene3D" id="1.10.510.10">
    <property type="entry name" value="Transferase(Phosphotransferase) domain 1"/>
    <property type="match status" value="1"/>
</dbReference>
<keyword evidence="9" id="KW-0430">Lectin</keyword>
<keyword evidence="16" id="KW-0675">Receptor</keyword>
<keyword evidence="4" id="KW-0245">EGF-like domain</keyword>
<evidence type="ECO:0000256" key="4">
    <source>
        <dbReference type="ARBA" id="ARBA00022536"/>
    </source>
</evidence>
<dbReference type="PANTHER" id="PTHR47974">
    <property type="entry name" value="OS07G0415500 PROTEIN"/>
    <property type="match status" value="1"/>
</dbReference>
<keyword evidence="6 20" id="KW-0808">Transferase</keyword>
<keyword evidence="8 23" id="KW-0732">Signal</keyword>
<dbReference type="InterPro" id="IPR024171">
    <property type="entry name" value="SRK-like_kinase"/>
</dbReference>
<dbReference type="Pfam" id="PF00069">
    <property type="entry name" value="Pkinase"/>
    <property type="match status" value="1"/>
</dbReference>
<feature type="chain" id="PRO_5013646770" description="Receptor-like serine/threonine-protein kinase" evidence="23">
    <location>
        <begin position="27"/>
        <end position="812"/>
    </location>
</feature>
<dbReference type="PIRSF" id="PIRSF000641">
    <property type="entry name" value="SRK"/>
    <property type="match status" value="1"/>
</dbReference>
<dbReference type="EC" id="2.7.11.1" evidence="20"/>
<dbReference type="PANTHER" id="PTHR47974:SF19">
    <property type="entry name" value="RECEPTOR-LIKE SERINE_THREONINE-PROTEIN KINASE"/>
    <property type="match status" value="1"/>
</dbReference>
<dbReference type="CDD" id="cd14066">
    <property type="entry name" value="STKc_IRAK"/>
    <property type="match status" value="1"/>
</dbReference>
<dbReference type="FunFam" id="2.90.10.10:FF:000009">
    <property type="entry name" value="Receptor-like serine/threonine-protein kinase SD1-8"/>
    <property type="match status" value="1"/>
</dbReference>
<evidence type="ECO:0000256" key="2">
    <source>
        <dbReference type="ARBA" id="ARBA00022475"/>
    </source>
</evidence>
<gene>
    <name evidence="27" type="ORF">AQUCO_03300091v1</name>
</gene>
<sequence>MAIRSKPWFYLSFVFILSCNTNLSIASDSITPGQSLSGNQTLISKGGIFELGFFKPGNSSNNYYLGIWYKKISVLTVVWVANRNNPVKDPSSSKLAFLKDFGLVLRDQSGSRLWSSCLSSPTLGVLLDSGNFVLKDRSDSPLWQSFNHPTETWLPGAKLGSNKYGYRNGLTSWRSSDDPRAGTFLLQAASNRTNLVLRNVHNSSAYTYWTWSWNGQSFSLMDTSILKYVNFSFLSNGNVSNFSYSVYDSSIPTRIAMDLFGRVQLLMWAEDSKRWDSIVLHIDICGSNSWKNGGYDCRCLTGFEPRFPKEWISGSWSGGCVRKKKLQCPYQGKNKFFVMGSIKVANNSNNYVVESIGKCKNLCLTTCSCTAYAYAYSSLCMIWSDDLFFHQQLKRNDIRRDLHVLVELTGSGNKVKEKIYMVVGSIGAIILLGILLLIVRKCRRKNIKVASAGTQEDYLHSFKYMELHRATKNFSEQLGKGSFGCVYRGTLPDSTAIAVKMLGCQLSGEKQFRAEVNTIGMIHHKNLIRLRGFCAEGTKRLLVYDFMPNSSLNQYLFQKDFKTLAWKTRYDIALGIARGLAYLHEKCRDCIIHCDIKPENILLDAEFNPKVADFGLAKLLGRDFSRVLTSMRGTRGYLAPEWLSGVAITTKADVYSFGMMLFEIISGRRNLDMTDDDLIDYFPARVANKITNGEDVSGLLDPMLNGNAELEELVRVCRVACWCIQNDEKDRPSMGQIVQVLEGGLDASTPPIPSYLQQILDFPKYQDNSLCDGHVAVIKNNSTSENESINSWTSSSLYGTMVGSPSRNNSLR</sequence>
<dbReference type="SUPFAM" id="SSF51110">
    <property type="entry name" value="alpha-D-mannose-specific plant lectins"/>
    <property type="match status" value="1"/>
</dbReference>
<dbReference type="SMART" id="SM00473">
    <property type="entry name" value="PAN_AP"/>
    <property type="match status" value="1"/>
</dbReference>
<dbReference type="InterPro" id="IPR036426">
    <property type="entry name" value="Bulb-type_lectin_dom_sf"/>
</dbReference>
<keyword evidence="15" id="KW-1015">Disulfide bond</keyword>
<evidence type="ECO:0000259" key="24">
    <source>
        <dbReference type="PROSITE" id="PS50011"/>
    </source>
</evidence>
<organism evidence="27 28">
    <name type="scientific">Aquilegia coerulea</name>
    <name type="common">Rocky mountain columbine</name>
    <dbReference type="NCBI Taxonomy" id="218851"/>
    <lineage>
        <taxon>Eukaryota</taxon>
        <taxon>Viridiplantae</taxon>
        <taxon>Streptophyta</taxon>
        <taxon>Embryophyta</taxon>
        <taxon>Tracheophyta</taxon>
        <taxon>Spermatophyta</taxon>
        <taxon>Magnoliopsida</taxon>
        <taxon>Ranunculales</taxon>
        <taxon>Ranunculaceae</taxon>
        <taxon>Thalictroideae</taxon>
        <taxon>Aquilegia</taxon>
    </lineage>
</organism>
<dbReference type="GO" id="GO:0030246">
    <property type="term" value="F:carbohydrate binding"/>
    <property type="evidence" value="ECO:0007669"/>
    <property type="project" value="UniProtKB-KW"/>
</dbReference>
<dbReference type="AlphaFoldDB" id="A0A2G5CZE9"/>
<dbReference type="GO" id="GO:0106310">
    <property type="term" value="F:protein serine kinase activity"/>
    <property type="evidence" value="ECO:0007669"/>
    <property type="project" value="RHEA"/>
</dbReference>
<evidence type="ECO:0000256" key="13">
    <source>
        <dbReference type="ARBA" id="ARBA00022989"/>
    </source>
</evidence>
<evidence type="ECO:0000256" key="20">
    <source>
        <dbReference type="PIRNR" id="PIRNR000641"/>
    </source>
</evidence>
<proteinExistence type="inferred from homology"/>
<name>A0A2G5CZE9_AQUCA</name>
<dbReference type="PROSITE" id="PS00107">
    <property type="entry name" value="PROTEIN_KINASE_ATP"/>
    <property type="match status" value="1"/>
</dbReference>
<evidence type="ECO:0000256" key="3">
    <source>
        <dbReference type="ARBA" id="ARBA00022527"/>
    </source>
</evidence>
<evidence type="ECO:0000256" key="21">
    <source>
        <dbReference type="PROSITE-ProRule" id="PRU10141"/>
    </source>
</evidence>
<dbReference type="GO" id="GO:0048544">
    <property type="term" value="P:recognition of pollen"/>
    <property type="evidence" value="ECO:0007669"/>
    <property type="project" value="InterPro"/>
</dbReference>
<evidence type="ECO:0000256" key="19">
    <source>
        <dbReference type="ARBA" id="ARBA00048679"/>
    </source>
</evidence>
<dbReference type="InParanoid" id="A0A2G5CZE9"/>
<evidence type="ECO:0000256" key="17">
    <source>
        <dbReference type="ARBA" id="ARBA00023180"/>
    </source>
</evidence>
<dbReference type="CDD" id="cd01098">
    <property type="entry name" value="PAN_AP_plant"/>
    <property type="match status" value="1"/>
</dbReference>
<keyword evidence="28" id="KW-1185">Reference proteome</keyword>
<comment type="subcellular location">
    <subcellularLocation>
        <location evidence="1">Cell membrane</location>
        <topology evidence="1">Single-pass type I membrane protein</topology>
    </subcellularLocation>
</comment>
<dbReference type="Gene3D" id="3.30.200.20">
    <property type="entry name" value="Phosphorylase Kinase, domain 1"/>
    <property type="match status" value="1"/>
</dbReference>
<dbReference type="EMBL" id="KZ305050">
    <property type="protein sequence ID" value="PIA36643.1"/>
    <property type="molecule type" value="Genomic_DNA"/>
</dbReference>
<evidence type="ECO:0000256" key="12">
    <source>
        <dbReference type="ARBA" id="ARBA00022840"/>
    </source>
</evidence>
<dbReference type="GO" id="GO:0005524">
    <property type="term" value="F:ATP binding"/>
    <property type="evidence" value="ECO:0007669"/>
    <property type="project" value="UniProtKB-UniRule"/>
</dbReference>
<dbReference type="SUPFAM" id="SSF56112">
    <property type="entry name" value="Protein kinase-like (PK-like)"/>
    <property type="match status" value="1"/>
</dbReference>
<feature type="signal peptide" evidence="23">
    <location>
        <begin position="1"/>
        <end position="26"/>
    </location>
</feature>
<dbReference type="PROSITE" id="PS50927">
    <property type="entry name" value="BULB_LECTIN"/>
    <property type="match status" value="1"/>
</dbReference>
<evidence type="ECO:0000256" key="23">
    <source>
        <dbReference type="SAM" id="SignalP"/>
    </source>
</evidence>
<dbReference type="InterPro" id="IPR000858">
    <property type="entry name" value="S_locus_glycoprot_dom"/>
</dbReference>
<evidence type="ECO:0000259" key="26">
    <source>
        <dbReference type="PROSITE" id="PS50948"/>
    </source>
</evidence>
<comment type="catalytic activity">
    <reaction evidence="18 20">
        <text>L-threonyl-[protein] + ATP = O-phospho-L-threonyl-[protein] + ADP + H(+)</text>
        <dbReference type="Rhea" id="RHEA:46608"/>
        <dbReference type="Rhea" id="RHEA-COMP:11060"/>
        <dbReference type="Rhea" id="RHEA-COMP:11605"/>
        <dbReference type="ChEBI" id="CHEBI:15378"/>
        <dbReference type="ChEBI" id="CHEBI:30013"/>
        <dbReference type="ChEBI" id="CHEBI:30616"/>
        <dbReference type="ChEBI" id="CHEBI:61977"/>
        <dbReference type="ChEBI" id="CHEBI:456216"/>
        <dbReference type="EC" id="2.7.11.1"/>
    </reaction>
</comment>
<evidence type="ECO:0000259" key="25">
    <source>
        <dbReference type="PROSITE" id="PS50927"/>
    </source>
</evidence>
<dbReference type="InterPro" id="IPR011009">
    <property type="entry name" value="Kinase-like_dom_sf"/>
</dbReference>
<protein>
    <recommendedName>
        <fullName evidence="20">Receptor-like serine/threonine-protein kinase</fullName>
        <ecNumber evidence="20">2.7.11.1</ecNumber>
    </recommendedName>
</protein>
<dbReference type="GO" id="GO:0005886">
    <property type="term" value="C:plasma membrane"/>
    <property type="evidence" value="ECO:0007669"/>
    <property type="project" value="UniProtKB-SubCell"/>
</dbReference>
<dbReference type="PROSITE" id="PS51257">
    <property type="entry name" value="PROKAR_LIPOPROTEIN"/>
    <property type="match status" value="1"/>
</dbReference>
<keyword evidence="17" id="KW-0325">Glycoprotein</keyword>
<dbReference type="SMART" id="SM00108">
    <property type="entry name" value="B_lectin"/>
    <property type="match status" value="1"/>
</dbReference>